<evidence type="ECO:0000313" key="2">
    <source>
        <dbReference type="Proteomes" id="UP000306808"/>
    </source>
</evidence>
<dbReference type="RefSeq" id="WP_136901865.1">
    <property type="nucleotide sequence ID" value="NZ_SUME01000005.1"/>
</dbReference>
<keyword evidence="2" id="KW-1185">Reference proteome</keyword>
<protein>
    <submittedName>
        <fullName evidence="1">Uncharacterized protein</fullName>
    </submittedName>
</protein>
<accession>A0A4U0PB91</accession>
<reference evidence="1 2" key="1">
    <citation type="submission" date="2019-04" db="EMBL/GenBank/DDBJ databases">
        <title>Sphingobacterium olei sp. nov., isolated from oil-contaminated soil.</title>
        <authorList>
            <person name="Liu B."/>
        </authorList>
    </citation>
    <scope>NUCLEOTIDE SEQUENCE [LARGE SCALE GENOMIC DNA]</scope>
    <source>
        <strain evidence="1 2">HAL-9</strain>
    </source>
</reference>
<evidence type="ECO:0000313" key="1">
    <source>
        <dbReference type="EMBL" id="TJZ59924.1"/>
    </source>
</evidence>
<sequence>MGFIYRLAACKESLCTSSDEGYSFLTKGVDGLEIFEMKVMDGMATEVPKTVNKGNEKIQPGMILA</sequence>
<organism evidence="1 2">
    <name type="scientific">Sphingobacterium olei</name>
    <dbReference type="NCBI Taxonomy" id="2571155"/>
    <lineage>
        <taxon>Bacteria</taxon>
        <taxon>Pseudomonadati</taxon>
        <taxon>Bacteroidota</taxon>
        <taxon>Sphingobacteriia</taxon>
        <taxon>Sphingobacteriales</taxon>
        <taxon>Sphingobacteriaceae</taxon>
        <taxon>Sphingobacterium</taxon>
    </lineage>
</organism>
<comment type="caution">
    <text evidence="1">The sequence shown here is derived from an EMBL/GenBank/DDBJ whole genome shotgun (WGS) entry which is preliminary data.</text>
</comment>
<dbReference type="Proteomes" id="UP000306808">
    <property type="component" value="Unassembled WGS sequence"/>
</dbReference>
<name>A0A4U0PB91_9SPHI</name>
<gene>
    <name evidence="1" type="ORF">FAZ15_13615</name>
</gene>
<dbReference type="EMBL" id="SUME01000005">
    <property type="protein sequence ID" value="TJZ59924.1"/>
    <property type="molecule type" value="Genomic_DNA"/>
</dbReference>
<proteinExistence type="predicted"/>
<dbReference type="AlphaFoldDB" id="A0A4U0PB91"/>